<evidence type="ECO:0000313" key="2">
    <source>
        <dbReference type="EMBL" id="KAF2155141.1"/>
    </source>
</evidence>
<dbReference type="EMBL" id="ML996083">
    <property type="protein sequence ID" value="KAF2155141.1"/>
    <property type="molecule type" value="Genomic_DNA"/>
</dbReference>
<keyword evidence="3" id="KW-1185">Reference proteome</keyword>
<accession>A0A9P4MPZ6</accession>
<proteinExistence type="predicted"/>
<protein>
    <submittedName>
        <fullName evidence="2">Uncharacterized protein</fullName>
    </submittedName>
</protein>
<dbReference type="Proteomes" id="UP000799439">
    <property type="component" value="Unassembled WGS sequence"/>
</dbReference>
<feature type="compositionally biased region" description="Basic residues" evidence="1">
    <location>
        <begin position="150"/>
        <end position="161"/>
    </location>
</feature>
<reference evidence="2" key="1">
    <citation type="journal article" date="2020" name="Stud. Mycol.">
        <title>101 Dothideomycetes genomes: a test case for predicting lifestyles and emergence of pathogens.</title>
        <authorList>
            <person name="Haridas S."/>
            <person name="Albert R."/>
            <person name="Binder M."/>
            <person name="Bloem J."/>
            <person name="Labutti K."/>
            <person name="Salamov A."/>
            <person name="Andreopoulos B."/>
            <person name="Baker S."/>
            <person name="Barry K."/>
            <person name="Bills G."/>
            <person name="Bluhm B."/>
            <person name="Cannon C."/>
            <person name="Castanera R."/>
            <person name="Culley D."/>
            <person name="Daum C."/>
            <person name="Ezra D."/>
            <person name="Gonzalez J."/>
            <person name="Henrissat B."/>
            <person name="Kuo A."/>
            <person name="Liang C."/>
            <person name="Lipzen A."/>
            <person name="Lutzoni F."/>
            <person name="Magnuson J."/>
            <person name="Mondo S."/>
            <person name="Nolan M."/>
            <person name="Ohm R."/>
            <person name="Pangilinan J."/>
            <person name="Park H.-J."/>
            <person name="Ramirez L."/>
            <person name="Alfaro M."/>
            <person name="Sun H."/>
            <person name="Tritt A."/>
            <person name="Yoshinaga Y."/>
            <person name="Zwiers L.-H."/>
            <person name="Turgeon B."/>
            <person name="Goodwin S."/>
            <person name="Spatafora J."/>
            <person name="Crous P."/>
            <person name="Grigoriev I."/>
        </authorList>
    </citation>
    <scope>NUCLEOTIDE SEQUENCE</scope>
    <source>
        <strain evidence="2">CBS 260.36</strain>
    </source>
</reference>
<organism evidence="2 3">
    <name type="scientific">Myriangium duriaei CBS 260.36</name>
    <dbReference type="NCBI Taxonomy" id="1168546"/>
    <lineage>
        <taxon>Eukaryota</taxon>
        <taxon>Fungi</taxon>
        <taxon>Dikarya</taxon>
        <taxon>Ascomycota</taxon>
        <taxon>Pezizomycotina</taxon>
        <taxon>Dothideomycetes</taxon>
        <taxon>Dothideomycetidae</taxon>
        <taxon>Myriangiales</taxon>
        <taxon>Myriangiaceae</taxon>
        <taxon>Myriangium</taxon>
    </lineage>
</organism>
<evidence type="ECO:0000313" key="3">
    <source>
        <dbReference type="Proteomes" id="UP000799439"/>
    </source>
</evidence>
<name>A0A9P4MPZ6_9PEZI</name>
<dbReference type="AlphaFoldDB" id="A0A9P4MPZ6"/>
<sequence>MLPGLPVVDCVARALQQKQSMVEKSFSRHRRKWLQLSSAQASTTVGTTGHHRDIDPALSPHYCSPPRPLRRCAVARPPLPSVDCLDSPCAAVCDMCVISCFRMEGKNGDAIRDAEHSFHGRGLVEQFQCFEQHRRSGRAFKERYRVNQGRARRKRGAHKQKKTTDRGLGPQAPAAVPTRLLRSSLPR</sequence>
<evidence type="ECO:0000256" key="1">
    <source>
        <dbReference type="SAM" id="MobiDB-lite"/>
    </source>
</evidence>
<gene>
    <name evidence="2" type="ORF">K461DRAFT_108650</name>
</gene>
<comment type="caution">
    <text evidence="2">The sequence shown here is derived from an EMBL/GenBank/DDBJ whole genome shotgun (WGS) entry which is preliminary data.</text>
</comment>
<feature type="region of interest" description="Disordered" evidence="1">
    <location>
        <begin position="146"/>
        <end position="187"/>
    </location>
</feature>